<gene>
    <name evidence="1" type="ORF">PACLA_8A045843</name>
</gene>
<keyword evidence="2" id="KW-1185">Reference proteome</keyword>
<evidence type="ECO:0000313" key="2">
    <source>
        <dbReference type="Proteomes" id="UP001152795"/>
    </source>
</evidence>
<dbReference type="AlphaFoldDB" id="A0A7D9L089"/>
<comment type="caution">
    <text evidence="1">The sequence shown here is derived from an EMBL/GenBank/DDBJ whole genome shotgun (WGS) entry which is preliminary data.</text>
</comment>
<sequence length="150" mass="17468">MCDDWYANMDKGELNGVVFLEICKAFDSINHKILLNELETQFVISNKELNWFKSYLTNREQVCTINGHTSSAKKIICEEKVKAWSQEVDVLLAEADQCTRLITNVLKDIEAAAQESVILKEQQQKLQFEKELTEQRLRQEQESEEAKRKL</sequence>
<evidence type="ECO:0000313" key="1">
    <source>
        <dbReference type="EMBL" id="CAB4022271.1"/>
    </source>
</evidence>
<reference evidence="1" key="1">
    <citation type="submission" date="2020-04" db="EMBL/GenBank/DDBJ databases">
        <authorList>
            <person name="Alioto T."/>
            <person name="Alioto T."/>
            <person name="Gomez Garrido J."/>
        </authorList>
    </citation>
    <scope>NUCLEOTIDE SEQUENCE</scope>
    <source>
        <strain evidence="1">A484AB</strain>
    </source>
</reference>
<proteinExistence type="predicted"/>
<organism evidence="1 2">
    <name type="scientific">Paramuricea clavata</name>
    <name type="common">Red gorgonian</name>
    <name type="synonym">Violescent sea-whip</name>
    <dbReference type="NCBI Taxonomy" id="317549"/>
    <lineage>
        <taxon>Eukaryota</taxon>
        <taxon>Metazoa</taxon>
        <taxon>Cnidaria</taxon>
        <taxon>Anthozoa</taxon>
        <taxon>Octocorallia</taxon>
        <taxon>Malacalcyonacea</taxon>
        <taxon>Plexauridae</taxon>
        <taxon>Paramuricea</taxon>
    </lineage>
</organism>
<dbReference type="OrthoDB" id="407509at2759"/>
<accession>A0A7D9L089</accession>
<protein>
    <submittedName>
        <fullName evidence="1">Uncharacterized protein</fullName>
    </submittedName>
</protein>
<name>A0A7D9L089_PARCT</name>
<dbReference type="EMBL" id="CACRXK020011893">
    <property type="protein sequence ID" value="CAB4022271.1"/>
    <property type="molecule type" value="Genomic_DNA"/>
</dbReference>
<dbReference type="Proteomes" id="UP001152795">
    <property type="component" value="Unassembled WGS sequence"/>
</dbReference>